<dbReference type="EMBL" id="VULX01000004">
    <property type="protein sequence ID" value="MSR90811.1"/>
    <property type="molecule type" value="Genomic_DNA"/>
</dbReference>
<keyword evidence="10 11" id="KW-0449">Lipoprotein</keyword>
<evidence type="ECO:0000256" key="7">
    <source>
        <dbReference type="ARBA" id="ARBA00023136"/>
    </source>
</evidence>
<evidence type="ECO:0000256" key="4">
    <source>
        <dbReference type="ARBA" id="ARBA00022475"/>
    </source>
</evidence>
<evidence type="ECO:0000256" key="9">
    <source>
        <dbReference type="ARBA" id="ARBA00023235"/>
    </source>
</evidence>
<dbReference type="SUPFAM" id="SSF109998">
    <property type="entry name" value="Triger factor/SurA peptide-binding domain-like"/>
    <property type="match status" value="1"/>
</dbReference>
<evidence type="ECO:0000259" key="12">
    <source>
        <dbReference type="PROSITE" id="PS50198"/>
    </source>
</evidence>
<dbReference type="GO" id="GO:0003755">
    <property type="term" value="F:peptidyl-prolyl cis-trans isomerase activity"/>
    <property type="evidence" value="ECO:0007669"/>
    <property type="project" value="UniProtKB-UniRule"/>
</dbReference>
<sequence>MGKVKRLLQILICGSLIFSLSGCDMIQKTPEAKKKTVVAKVQNDEITLKDVDAQLGSYISQIKQQYKVDDISKSAEGLKALQQYRENVLDSLVHQEMFIKKAKELKVIPSEADLKKEIDEQLKTIKSAYSKEDDFKAALKKENMTESKLNEEIKKMVISRKVSDYIIKDVKVTEKEQKDYYNSHKKSNYTKAAGANMYHILVPTEDKAKEIKTKLNGGAKFEDLAKEYGTDGTKTTGGSLGYVEYTTTSMDQDFLKAAKALKDGQISDPVKTQFGYHIIMVKNVQKDNYVQPFDEVKKDIESNLLKTKQQDTVNKKIEEWKKEYNVKENKDKLTLTY</sequence>
<proteinExistence type="inferred from homology"/>
<comment type="catalytic activity">
    <reaction evidence="1 11">
        <text>[protein]-peptidylproline (omega=180) = [protein]-peptidylproline (omega=0)</text>
        <dbReference type="Rhea" id="RHEA:16237"/>
        <dbReference type="Rhea" id="RHEA-COMP:10747"/>
        <dbReference type="Rhea" id="RHEA-COMP:10748"/>
        <dbReference type="ChEBI" id="CHEBI:83833"/>
        <dbReference type="ChEBI" id="CHEBI:83834"/>
        <dbReference type="EC" id="5.2.1.8"/>
    </reaction>
</comment>
<dbReference type="PROSITE" id="PS51257">
    <property type="entry name" value="PROKAR_LIPOPROTEIN"/>
    <property type="match status" value="1"/>
</dbReference>
<dbReference type="InterPro" id="IPR027304">
    <property type="entry name" value="Trigger_fact/SurA_dom_sf"/>
</dbReference>
<dbReference type="Pfam" id="PF13624">
    <property type="entry name" value="SurA_N_3"/>
    <property type="match status" value="1"/>
</dbReference>
<evidence type="ECO:0000313" key="13">
    <source>
        <dbReference type="EMBL" id="MSR90811.1"/>
    </source>
</evidence>
<name>A0A7X2T0N2_9CLOT</name>
<comment type="caution">
    <text evidence="13">The sequence shown here is derived from an EMBL/GenBank/DDBJ whole genome shotgun (WGS) entry which is preliminary data.</text>
</comment>
<dbReference type="AlphaFoldDB" id="A0A7X2T0N2"/>
<dbReference type="InterPro" id="IPR000297">
    <property type="entry name" value="PPIase_PpiC"/>
</dbReference>
<comment type="subcellular location">
    <subcellularLocation>
        <location evidence="2 11">Cell membrane</location>
        <topology evidence="2 11">Lipid-anchor</topology>
    </subcellularLocation>
</comment>
<dbReference type="Proteomes" id="UP000460287">
    <property type="component" value="Unassembled WGS sequence"/>
</dbReference>
<dbReference type="PROSITE" id="PS50198">
    <property type="entry name" value="PPIC_PPIASE_2"/>
    <property type="match status" value="1"/>
</dbReference>
<evidence type="ECO:0000256" key="11">
    <source>
        <dbReference type="HAMAP-Rule" id="MF_01145"/>
    </source>
</evidence>
<feature type="domain" description="PpiC" evidence="12">
    <location>
        <begin position="192"/>
        <end position="283"/>
    </location>
</feature>
<organism evidence="13 14">
    <name type="scientific">Inconstantimicrobium porci</name>
    <dbReference type="NCBI Taxonomy" id="2652291"/>
    <lineage>
        <taxon>Bacteria</taxon>
        <taxon>Bacillati</taxon>
        <taxon>Bacillota</taxon>
        <taxon>Clostridia</taxon>
        <taxon>Eubacteriales</taxon>
        <taxon>Clostridiaceae</taxon>
        <taxon>Inconstantimicrobium</taxon>
    </lineage>
</organism>
<keyword evidence="8 11" id="KW-0564">Palmitate</keyword>
<dbReference type="InterPro" id="IPR050245">
    <property type="entry name" value="PrsA_foldase"/>
</dbReference>
<comment type="similarity">
    <text evidence="3 11">Belongs to the PrsA family.</text>
</comment>
<evidence type="ECO:0000256" key="2">
    <source>
        <dbReference type="ARBA" id="ARBA00004193"/>
    </source>
</evidence>
<keyword evidence="9 11" id="KW-0413">Isomerase</keyword>
<dbReference type="PANTHER" id="PTHR47245:SF1">
    <property type="entry name" value="FOLDASE PROTEIN PRSA"/>
    <property type="match status" value="1"/>
</dbReference>
<dbReference type="PANTHER" id="PTHR47245">
    <property type="entry name" value="PEPTIDYLPROLYL ISOMERASE"/>
    <property type="match status" value="1"/>
</dbReference>
<evidence type="ECO:0000256" key="3">
    <source>
        <dbReference type="ARBA" id="ARBA00006071"/>
    </source>
</evidence>
<dbReference type="HAMAP" id="MF_01145">
    <property type="entry name" value="Foldase_PrsA"/>
    <property type="match status" value="1"/>
</dbReference>
<keyword evidence="5 11" id="KW-0732">Signal</keyword>
<dbReference type="GO" id="GO:0005886">
    <property type="term" value="C:plasma membrane"/>
    <property type="evidence" value="ECO:0007669"/>
    <property type="project" value="UniProtKB-SubCell"/>
</dbReference>
<gene>
    <name evidence="11" type="primary">prsA</name>
    <name evidence="13" type="ORF">FYJ33_05085</name>
</gene>
<evidence type="ECO:0000256" key="10">
    <source>
        <dbReference type="ARBA" id="ARBA00023288"/>
    </source>
</evidence>
<dbReference type="EC" id="5.2.1.8" evidence="11"/>
<dbReference type="InterPro" id="IPR046357">
    <property type="entry name" value="PPIase_dom_sf"/>
</dbReference>
<keyword evidence="4 11" id="KW-1003">Cell membrane</keyword>
<keyword evidence="6 11" id="KW-0697">Rotamase</keyword>
<dbReference type="Gene3D" id="1.10.4030.10">
    <property type="entry name" value="Porin chaperone SurA, peptide-binding domain"/>
    <property type="match status" value="1"/>
</dbReference>
<evidence type="ECO:0000256" key="1">
    <source>
        <dbReference type="ARBA" id="ARBA00000971"/>
    </source>
</evidence>
<comment type="function">
    <text evidence="11">Plays a major role in protein secretion by helping the post-translocational extracellular folding of several secreted proteins.</text>
</comment>
<keyword evidence="7 11" id="KW-0472">Membrane</keyword>
<dbReference type="Pfam" id="PF13145">
    <property type="entry name" value="Rotamase_2"/>
    <property type="match status" value="1"/>
</dbReference>
<dbReference type="GO" id="GO:0006457">
    <property type="term" value="P:protein folding"/>
    <property type="evidence" value="ECO:0007669"/>
    <property type="project" value="UniProtKB-UniRule"/>
</dbReference>
<dbReference type="Gene3D" id="3.10.50.40">
    <property type="match status" value="1"/>
</dbReference>
<dbReference type="InterPro" id="IPR023059">
    <property type="entry name" value="Foldase_PrsA"/>
</dbReference>
<evidence type="ECO:0000313" key="14">
    <source>
        <dbReference type="Proteomes" id="UP000460287"/>
    </source>
</evidence>
<keyword evidence="14" id="KW-1185">Reference proteome</keyword>
<evidence type="ECO:0000256" key="5">
    <source>
        <dbReference type="ARBA" id="ARBA00022729"/>
    </source>
</evidence>
<dbReference type="NCBIfam" id="NF000809">
    <property type="entry name" value="PRK00059.1"/>
    <property type="match status" value="1"/>
</dbReference>
<evidence type="ECO:0000256" key="6">
    <source>
        <dbReference type="ARBA" id="ARBA00023110"/>
    </source>
</evidence>
<dbReference type="RefSeq" id="WP_154530690.1">
    <property type="nucleotide sequence ID" value="NZ_VULX01000004.1"/>
</dbReference>
<reference evidence="13 14" key="1">
    <citation type="submission" date="2019-08" db="EMBL/GenBank/DDBJ databases">
        <title>In-depth cultivation of the pig gut microbiome towards novel bacterial diversity and tailored functional studies.</title>
        <authorList>
            <person name="Wylensek D."/>
            <person name="Hitch T.C.A."/>
            <person name="Clavel T."/>
        </authorList>
    </citation>
    <scope>NUCLEOTIDE SEQUENCE [LARGE SCALE GENOMIC DNA]</scope>
    <source>
        <strain evidence="13 14">WCA-383-APC-5B</strain>
    </source>
</reference>
<evidence type="ECO:0000256" key="8">
    <source>
        <dbReference type="ARBA" id="ARBA00023139"/>
    </source>
</evidence>
<protein>
    <recommendedName>
        <fullName evidence="11">Foldase protein PrsA</fullName>
        <ecNumber evidence="11">5.2.1.8</ecNumber>
    </recommendedName>
</protein>
<accession>A0A7X2T0N2</accession>
<dbReference type="SUPFAM" id="SSF54534">
    <property type="entry name" value="FKBP-like"/>
    <property type="match status" value="1"/>
</dbReference>